<dbReference type="GO" id="GO:0009522">
    <property type="term" value="C:photosystem I"/>
    <property type="evidence" value="ECO:0007669"/>
    <property type="project" value="InterPro"/>
</dbReference>
<protein>
    <recommendedName>
        <fullName evidence="4 9">Photosystem I assembly protein Ycf4</fullName>
    </recommendedName>
</protein>
<evidence type="ECO:0000256" key="6">
    <source>
        <dbReference type="ARBA" id="ARBA00022692"/>
    </source>
</evidence>
<keyword evidence="6 9" id="KW-0812">Transmembrane</keyword>
<dbReference type="Pfam" id="PF02392">
    <property type="entry name" value="Ycf4"/>
    <property type="match status" value="1"/>
</dbReference>
<feature type="transmembrane region" description="Helical" evidence="9">
    <location>
        <begin position="26"/>
        <end position="56"/>
    </location>
</feature>
<comment type="subcellular location">
    <subcellularLocation>
        <location evidence="2">Membrane</location>
        <topology evidence="2">Multi-pass membrane protein</topology>
    </subcellularLocation>
    <subcellularLocation>
        <location evidence="9">Plastid</location>
        <location evidence="9">Chloroplast thylakoid membrane</location>
        <topology evidence="9">Multi-pass membrane protein</topology>
    </subcellularLocation>
</comment>
<geneLocation type="chloroplast" evidence="10"/>
<evidence type="ECO:0000256" key="3">
    <source>
        <dbReference type="ARBA" id="ARBA00008198"/>
    </source>
</evidence>
<keyword evidence="5 9" id="KW-0602">Photosynthesis</keyword>
<keyword evidence="7 9" id="KW-1133">Transmembrane helix</keyword>
<evidence type="ECO:0000256" key="4">
    <source>
        <dbReference type="ARBA" id="ARBA00015395"/>
    </source>
</evidence>
<comment type="function">
    <text evidence="1 9">Seems to be required for the assembly of the photosystem I complex.</text>
</comment>
<dbReference type="GO" id="GO:0015979">
    <property type="term" value="P:photosynthesis"/>
    <property type="evidence" value="ECO:0007669"/>
    <property type="project" value="UniProtKB-UniRule"/>
</dbReference>
<dbReference type="EMBL" id="MK085995">
    <property type="protein sequence ID" value="QBX98301.1"/>
    <property type="molecule type" value="Genomic_DNA"/>
</dbReference>
<accession>A0A4D6C3M4</accession>
<organism evidence="10">
    <name type="scientific">Chloroparvula pacifica</name>
    <dbReference type="NCBI Taxonomy" id="1883388"/>
    <lineage>
        <taxon>Eukaryota</taxon>
        <taxon>Viridiplantae</taxon>
        <taxon>Chlorophyta</taxon>
        <taxon>Chloropicophyceae</taxon>
        <taxon>Chloropicales</taxon>
        <taxon>Chloropicaceae</taxon>
        <taxon>Chloroparvula</taxon>
    </lineage>
</organism>
<evidence type="ECO:0000256" key="2">
    <source>
        <dbReference type="ARBA" id="ARBA00004141"/>
    </source>
</evidence>
<dbReference type="HAMAP" id="MF_00437">
    <property type="entry name" value="Ycf4"/>
    <property type="match status" value="1"/>
</dbReference>
<gene>
    <name evidence="9 10" type="primary">ycf4</name>
</gene>
<evidence type="ECO:0000256" key="1">
    <source>
        <dbReference type="ARBA" id="ARBA00002862"/>
    </source>
</evidence>
<dbReference type="GO" id="GO:0009535">
    <property type="term" value="C:chloroplast thylakoid membrane"/>
    <property type="evidence" value="ECO:0007669"/>
    <property type="project" value="UniProtKB-SubCell"/>
</dbReference>
<sequence length="188" mass="21064">MQSQLTDSNSQVRRDRVLVSRSLGNYWWATALTIGSIGFLVVGFSSFIGFNILPFVHAESIQFLPQGLVISFYGALGLSTAAYLWLAILWKVGDGYNEFNKIKGTLRLFRWGFPGTQRRIDLSFPIQDIEGILIRQQTGIGEQRILCARLRGRREIPLLGLNTLESQTKIEGWGAELASFLNVPLITS</sequence>
<evidence type="ECO:0000256" key="5">
    <source>
        <dbReference type="ARBA" id="ARBA00022531"/>
    </source>
</evidence>
<comment type="similarity">
    <text evidence="3 9">Belongs to the Ycf4 family.</text>
</comment>
<keyword evidence="10" id="KW-0150">Chloroplast</keyword>
<proteinExistence type="inferred from homology"/>
<feature type="transmembrane region" description="Helical" evidence="9">
    <location>
        <begin position="68"/>
        <end position="90"/>
    </location>
</feature>
<evidence type="ECO:0000256" key="9">
    <source>
        <dbReference type="HAMAP-Rule" id="MF_00437"/>
    </source>
</evidence>
<dbReference type="InterPro" id="IPR003359">
    <property type="entry name" value="PSI_Ycf4_assembly"/>
</dbReference>
<evidence type="ECO:0000313" key="10">
    <source>
        <dbReference type="EMBL" id="QBX98301.1"/>
    </source>
</evidence>
<evidence type="ECO:0000256" key="7">
    <source>
        <dbReference type="ARBA" id="ARBA00022989"/>
    </source>
</evidence>
<keyword evidence="8 9" id="KW-0472">Membrane</keyword>
<evidence type="ECO:0000256" key="8">
    <source>
        <dbReference type="ARBA" id="ARBA00023136"/>
    </source>
</evidence>
<reference evidence="10" key="1">
    <citation type="journal article" date="2019" name="Genome Biol. Evol.">
        <title>Tracing the Evolution of the Plastome and Mitogenome in the Chloropicophyceae Uncovered Convergent tRNA Gene Losses and a Variant Plastid Genetic Code.</title>
        <authorList>
            <person name="Turmel M."/>
            <person name="Dos Santos A.L."/>
            <person name="Otis C."/>
            <person name="Sergerie R."/>
            <person name="Lemieux C."/>
        </authorList>
    </citation>
    <scope>NUCLEOTIDE SEQUENCE</scope>
</reference>
<dbReference type="AlphaFoldDB" id="A0A4D6C3M4"/>
<keyword evidence="10" id="KW-0934">Plastid</keyword>
<name>A0A4D6C3M4_9CHLO</name>
<dbReference type="RefSeq" id="YP_009646532.1">
    <property type="nucleotide sequence ID" value="NC_042489.1"/>
</dbReference>
<dbReference type="GeneID" id="40351342"/>
<keyword evidence="9" id="KW-0793">Thylakoid</keyword>